<comment type="subcellular location">
    <subcellularLocation>
        <location evidence="1">Membrane</location>
    </subcellularLocation>
</comment>
<dbReference type="InterPro" id="IPR027417">
    <property type="entry name" value="P-loop_NTPase"/>
</dbReference>
<dbReference type="Pfam" id="PF07686">
    <property type="entry name" value="V-set"/>
    <property type="match status" value="1"/>
</dbReference>
<feature type="coiled-coil region" evidence="4">
    <location>
        <begin position="795"/>
        <end position="929"/>
    </location>
</feature>
<dbReference type="SMART" id="SM00589">
    <property type="entry name" value="PRY"/>
    <property type="match status" value="1"/>
</dbReference>
<dbReference type="InterPro" id="IPR007110">
    <property type="entry name" value="Ig-like_dom"/>
</dbReference>
<feature type="compositionally biased region" description="Low complexity" evidence="5">
    <location>
        <begin position="435"/>
        <end position="445"/>
    </location>
</feature>
<evidence type="ECO:0000256" key="5">
    <source>
        <dbReference type="SAM" id="MobiDB-lite"/>
    </source>
</evidence>
<evidence type="ECO:0000256" key="4">
    <source>
        <dbReference type="SAM" id="Coils"/>
    </source>
</evidence>
<dbReference type="Proteomes" id="UP001591681">
    <property type="component" value="Unassembled WGS sequence"/>
</dbReference>
<keyword evidence="4" id="KW-0175">Coiled coil</keyword>
<feature type="domain" description="Ig-like" evidence="8">
    <location>
        <begin position="130"/>
        <end position="217"/>
    </location>
</feature>
<dbReference type="SMART" id="SM00406">
    <property type="entry name" value="IGv"/>
    <property type="match status" value="1"/>
</dbReference>
<evidence type="ECO:0000256" key="1">
    <source>
        <dbReference type="ARBA" id="ARBA00004370"/>
    </source>
</evidence>
<comment type="caution">
    <text evidence="9">The sequence shown here is derived from an EMBL/GenBank/DDBJ whole genome shotgun (WGS) entry which is preliminary data.</text>
</comment>
<dbReference type="AlphaFoldDB" id="A0ABD1JGB5"/>
<dbReference type="InterPro" id="IPR013320">
    <property type="entry name" value="ConA-like_dom_sf"/>
</dbReference>
<dbReference type="Pfam" id="PF22705">
    <property type="entry name" value="C2-set_3"/>
    <property type="match status" value="1"/>
</dbReference>
<protein>
    <submittedName>
        <fullName evidence="9">Uncharacterized protein</fullName>
    </submittedName>
</protein>
<keyword evidence="6" id="KW-1133">Transmembrane helix</keyword>
<dbReference type="PANTHER" id="PTHR24100">
    <property type="entry name" value="BUTYROPHILIN"/>
    <property type="match status" value="1"/>
</dbReference>
<dbReference type="InterPro" id="IPR050504">
    <property type="entry name" value="IgSF_BTN/MOG"/>
</dbReference>
<feature type="compositionally biased region" description="Basic and acidic residues" evidence="5">
    <location>
        <begin position="467"/>
        <end position="479"/>
    </location>
</feature>
<evidence type="ECO:0000259" key="7">
    <source>
        <dbReference type="PROSITE" id="PS50188"/>
    </source>
</evidence>
<dbReference type="InterPro" id="IPR013106">
    <property type="entry name" value="Ig_V-set"/>
</dbReference>
<dbReference type="InterPro" id="IPR006574">
    <property type="entry name" value="PRY"/>
</dbReference>
<dbReference type="PANTHER" id="PTHR24100:SF149">
    <property type="entry name" value="BG-LIKE ANTIGEN 1-RELATED"/>
    <property type="match status" value="1"/>
</dbReference>
<dbReference type="PROSITE" id="PS50835">
    <property type="entry name" value="IG_LIKE"/>
    <property type="match status" value="2"/>
</dbReference>
<dbReference type="SMART" id="SM00409">
    <property type="entry name" value="IG"/>
    <property type="match status" value="1"/>
</dbReference>
<evidence type="ECO:0000259" key="8">
    <source>
        <dbReference type="PROSITE" id="PS50835"/>
    </source>
</evidence>
<dbReference type="Gene3D" id="3.40.50.300">
    <property type="entry name" value="P-loop containing nucleotide triphosphate hydrolases"/>
    <property type="match status" value="1"/>
</dbReference>
<dbReference type="EMBL" id="JBHFQA010000015">
    <property type="protein sequence ID" value="KAL2086188.1"/>
    <property type="molecule type" value="Genomic_DNA"/>
</dbReference>
<gene>
    <name evidence="9" type="ORF">ACEWY4_017247</name>
</gene>
<feature type="domain" description="B30.2/SPRY" evidence="7">
    <location>
        <begin position="205"/>
        <end position="398"/>
    </location>
</feature>
<name>A0ABD1JGB5_9TELE</name>
<dbReference type="PROSITE" id="PS50188">
    <property type="entry name" value="B302_SPRY"/>
    <property type="match status" value="1"/>
</dbReference>
<evidence type="ECO:0000256" key="2">
    <source>
        <dbReference type="ARBA" id="ARBA00023136"/>
    </source>
</evidence>
<dbReference type="InterPro" id="IPR043136">
    <property type="entry name" value="B30.2/SPRY_sf"/>
</dbReference>
<sequence>MEAEEVPTELGVVLDFHADKVSGYVGSPAVLPCQLSPLANPVSEVLWHRTNGSHNQVLLYSSQQTEDHSLGPQYAGRVSLVGDLEKGDLSLKLDNLTVADSGKYECFSRSLNWSENAKINLTVKGVGSRPWMSFNDAEETEDINVTCRSHGWYPKPTVTWAVSKGKVTFYKNGIKGFTTDDDGMVSVSSWVLVPSESEWVSCSVALSDQERRESTVILHTHTVHLTLNPDTAPHVLVLNNNGKAVRCRELGQVNQDETFPRVMCNQRFSSGRHYWEVMVVDGSWCVGVCGELFKEERGVPLTQQSGLWSLQRGEEDGEGGRLYANTTTPTKVCTREGPFKLGVLLDSIHPLTPADQAPISLVEPSNQSLCGATDRYQLDPRCGQLLKGFVANLSQPKRCSPSSVPRNTSASILQFLSKEFPVFQDKMAGQLMPDNNQNQNKTLNNRVTNQRPDWDSDSGTGASMASDKSRDGPGPDFKKGACNAVLRECVQPATTVPNSESESHQKNKFESPVSKHSKDHHEIPAVEQPLLQCASPAQGFEFPSQCESPDVSEYSQPSVPQSSSHPGSSRHPPDFSWKTVSILTIGVIILLLTSATIGMISFSYSKDAEPKPSVSVMLLGNNAALRRTVGNVVLGREAFMVVPPSSGFQQCEQKNGVIGQRHITVFDTSQVETISETTKRCAKISHLQPNVFLWIVEVETVRDEIHHSKWIQEKLNKLALQFTIVLLSSEQKLDVESVNGFLNSPLWANMSGLGVRYHVMNSNRKEPSALLAKIDDLLQEQTGYSLAKSLHVEVEEAAMQEIREEERRKYEKREELLKEDEKKERKKIEKEIRQELERKKLEREHTIRQEEEAKRAERERVIRREEEKKRVDRERVIRQEEEKKRVESEQKIRQEEEAKRVESDRVIRQEEAEKRVQTEKAVREEESKKLHISIAFVFVFAIVAGTVIAVLIVLLKKKGCAQ</sequence>
<dbReference type="InterPro" id="IPR053896">
    <property type="entry name" value="BTN3A2-like_Ig-C"/>
</dbReference>
<accession>A0ABD1JGB5</accession>
<feature type="region of interest" description="Disordered" evidence="5">
    <location>
        <begin position="493"/>
        <end position="520"/>
    </location>
</feature>
<feature type="region of interest" description="Disordered" evidence="5">
    <location>
        <begin position="430"/>
        <end position="479"/>
    </location>
</feature>
<feature type="domain" description="Ig-like" evidence="8">
    <location>
        <begin position="7"/>
        <end position="122"/>
    </location>
</feature>
<keyword evidence="3" id="KW-0393">Immunoglobulin domain</keyword>
<organism evidence="9 10">
    <name type="scientific">Coilia grayii</name>
    <name type="common">Gray's grenadier anchovy</name>
    <dbReference type="NCBI Taxonomy" id="363190"/>
    <lineage>
        <taxon>Eukaryota</taxon>
        <taxon>Metazoa</taxon>
        <taxon>Chordata</taxon>
        <taxon>Craniata</taxon>
        <taxon>Vertebrata</taxon>
        <taxon>Euteleostomi</taxon>
        <taxon>Actinopterygii</taxon>
        <taxon>Neopterygii</taxon>
        <taxon>Teleostei</taxon>
        <taxon>Clupei</taxon>
        <taxon>Clupeiformes</taxon>
        <taxon>Clupeoidei</taxon>
        <taxon>Engraulidae</taxon>
        <taxon>Coilinae</taxon>
        <taxon>Coilia</taxon>
    </lineage>
</organism>
<dbReference type="Gene3D" id="2.60.40.10">
    <property type="entry name" value="Immunoglobulins"/>
    <property type="match status" value="2"/>
</dbReference>
<reference evidence="9 10" key="1">
    <citation type="submission" date="2024-09" db="EMBL/GenBank/DDBJ databases">
        <title>A chromosome-level genome assembly of Gray's grenadier anchovy, Coilia grayii.</title>
        <authorList>
            <person name="Fu Z."/>
        </authorList>
    </citation>
    <scope>NUCLEOTIDE SEQUENCE [LARGE SCALE GENOMIC DNA]</scope>
    <source>
        <strain evidence="9">G4</strain>
        <tissue evidence="9">Muscle</tissue>
    </source>
</reference>
<evidence type="ECO:0000256" key="3">
    <source>
        <dbReference type="ARBA" id="ARBA00023319"/>
    </source>
</evidence>
<feature type="region of interest" description="Disordered" evidence="5">
    <location>
        <begin position="542"/>
        <end position="573"/>
    </location>
</feature>
<dbReference type="Gene3D" id="2.60.120.920">
    <property type="match status" value="1"/>
</dbReference>
<dbReference type="InterPro" id="IPR013783">
    <property type="entry name" value="Ig-like_fold"/>
</dbReference>
<proteinExistence type="predicted"/>
<dbReference type="InterPro" id="IPR036179">
    <property type="entry name" value="Ig-like_dom_sf"/>
</dbReference>
<keyword evidence="10" id="KW-1185">Reference proteome</keyword>
<feature type="compositionally biased region" description="Polar residues" evidence="5">
    <location>
        <begin position="446"/>
        <end position="463"/>
    </location>
</feature>
<evidence type="ECO:0000256" key="6">
    <source>
        <dbReference type="SAM" id="Phobius"/>
    </source>
</evidence>
<keyword evidence="6" id="KW-0812">Transmembrane</keyword>
<evidence type="ECO:0000313" key="9">
    <source>
        <dbReference type="EMBL" id="KAL2086188.1"/>
    </source>
</evidence>
<dbReference type="InterPro" id="IPR001870">
    <property type="entry name" value="B30.2/SPRY"/>
</dbReference>
<dbReference type="GO" id="GO:0016020">
    <property type="term" value="C:membrane"/>
    <property type="evidence" value="ECO:0007669"/>
    <property type="project" value="UniProtKB-SubCell"/>
</dbReference>
<dbReference type="SUPFAM" id="SSF49899">
    <property type="entry name" value="Concanavalin A-like lectins/glucanases"/>
    <property type="match status" value="1"/>
</dbReference>
<evidence type="ECO:0000313" key="10">
    <source>
        <dbReference type="Proteomes" id="UP001591681"/>
    </source>
</evidence>
<dbReference type="SUPFAM" id="SSF48726">
    <property type="entry name" value="Immunoglobulin"/>
    <property type="match status" value="2"/>
</dbReference>
<keyword evidence="2 6" id="KW-0472">Membrane</keyword>
<feature type="compositionally biased region" description="Low complexity" evidence="5">
    <location>
        <begin position="555"/>
        <end position="570"/>
    </location>
</feature>
<feature type="transmembrane region" description="Helical" evidence="6">
    <location>
        <begin position="930"/>
        <end position="955"/>
    </location>
</feature>
<dbReference type="InterPro" id="IPR003599">
    <property type="entry name" value="Ig_sub"/>
</dbReference>